<dbReference type="RefSeq" id="WP_090118837.1">
    <property type="nucleotide sequence ID" value="NZ_FNNJ01000001.1"/>
</dbReference>
<dbReference type="InterPro" id="IPR020845">
    <property type="entry name" value="AMP-binding_CS"/>
</dbReference>
<dbReference type="Pfam" id="PF00501">
    <property type="entry name" value="AMP-binding"/>
    <property type="match status" value="1"/>
</dbReference>
<dbReference type="InterPro" id="IPR000873">
    <property type="entry name" value="AMP-dep_synth/lig_dom"/>
</dbReference>
<accession>A0A1H2REK0</accession>
<dbReference type="OrthoDB" id="9803968at2"/>
<dbReference type="InterPro" id="IPR020459">
    <property type="entry name" value="AMP-binding"/>
</dbReference>
<keyword evidence="7" id="KW-1185">Reference proteome</keyword>
<organism evidence="6 7">
    <name type="scientific">Lutibacter oricola</name>
    <dbReference type="NCBI Taxonomy" id="762486"/>
    <lineage>
        <taxon>Bacteria</taxon>
        <taxon>Pseudomonadati</taxon>
        <taxon>Bacteroidota</taxon>
        <taxon>Flavobacteriia</taxon>
        <taxon>Flavobacteriales</taxon>
        <taxon>Flavobacteriaceae</taxon>
        <taxon>Lutibacter</taxon>
    </lineage>
</organism>
<dbReference type="EMBL" id="FNNJ01000001">
    <property type="protein sequence ID" value="SDW17725.1"/>
    <property type="molecule type" value="Genomic_DNA"/>
</dbReference>
<evidence type="ECO:0000256" key="4">
    <source>
        <dbReference type="SAM" id="Coils"/>
    </source>
</evidence>
<dbReference type="AlphaFoldDB" id="A0A1H2REK0"/>
<gene>
    <name evidence="6" type="ORF">SAMN05444411_101217</name>
</gene>
<protein>
    <submittedName>
        <fullName evidence="6">Long-chain acyl-CoA synthetase</fullName>
    </submittedName>
</protein>
<keyword evidence="3" id="KW-0443">Lipid metabolism</keyword>
<keyword evidence="2" id="KW-0276">Fatty acid metabolism</keyword>
<evidence type="ECO:0000313" key="6">
    <source>
        <dbReference type="EMBL" id="SDW17725.1"/>
    </source>
</evidence>
<dbReference type="Proteomes" id="UP000199595">
    <property type="component" value="Unassembled WGS sequence"/>
</dbReference>
<dbReference type="InterPro" id="IPR042099">
    <property type="entry name" value="ANL_N_sf"/>
</dbReference>
<sequence>MSYKHIGLEIKNNVSRIQDKSAIHYKDTSTNKWVGISWNSFGDQIKKVSKALLNFGIKEQDNIAIFAQNMPEWIIADLAIMSIRAVTVPVYATNSKKETEYIVNDAEVSVIFVGDQEEFDKVEEICETNQFLKLIVALTPTVDLRNHSNAVYFNHFMQQDFAETVEIERQKREYELSKNDLASIIYTSGTTGEPKGVMLDHNNFATSLKAHDFELDVDETDSSLSFLPLSHIYERSWVFFCLHVGMEVYFNQDPKKIADVLKEVKPTVMCTVPRIFEKIFSAIQEKRKEASPTKMKMASWALGIGNKYHNNHRRLDKKVPLGLKMKFKIADKLVLSKLREVFGGRIKFMPCGGAPLAADMVSFFYSFGLNIKCGYGLTETTATVSLFGYKHYEFNSAGKAIHGTQIKIGENNEVLVKGPGVMQGYYKKPEATAEVFTNDGWFKTGDAGRLDAEGNLEITDRIKDLMKTSGGKYIAPQKLEMALVSDSFIEQIAVIGDQQKYVTALAVPSFENIKKYADEHSISFKDVEELINHNQIKDMFEKRFEELQQEFSKFEKIKKFTLLPKEFSIEAGEITATLKLKRKVIQKKYKELIDKMYKD</sequence>
<feature type="coiled-coil region" evidence="4">
    <location>
        <begin position="530"/>
        <end position="557"/>
    </location>
</feature>
<dbReference type="SUPFAM" id="SSF56801">
    <property type="entry name" value="Acetyl-CoA synthetase-like"/>
    <property type="match status" value="1"/>
</dbReference>
<dbReference type="PANTHER" id="PTHR43272:SF32">
    <property type="entry name" value="AMP-DEPENDENT SYNTHETASE_LIGASE DOMAIN-CONTAINING PROTEIN"/>
    <property type="match status" value="1"/>
</dbReference>
<dbReference type="Gene3D" id="3.40.50.12780">
    <property type="entry name" value="N-terminal domain of ligase-like"/>
    <property type="match status" value="1"/>
</dbReference>
<evidence type="ECO:0000313" key="7">
    <source>
        <dbReference type="Proteomes" id="UP000199595"/>
    </source>
</evidence>
<evidence type="ECO:0000256" key="3">
    <source>
        <dbReference type="ARBA" id="ARBA00023098"/>
    </source>
</evidence>
<dbReference type="PROSITE" id="PS00455">
    <property type="entry name" value="AMP_BINDING"/>
    <property type="match status" value="1"/>
</dbReference>
<evidence type="ECO:0000256" key="1">
    <source>
        <dbReference type="ARBA" id="ARBA00022598"/>
    </source>
</evidence>
<dbReference type="GO" id="GO:0004467">
    <property type="term" value="F:long-chain fatty acid-CoA ligase activity"/>
    <property type="evidence" value="ECO:0007669"/>
    <property type="project" value="TreeGrafter"/>
</dbReference>
<dbReference type="Pfam" id="PF23562">
    <property type="entry name" value="AMP-binding_C_3"/>
    <property type="match status" value="1"/>
</dbReference>
<feature type="domain" description="AMP-dependent synthetase/ligase" evidence="5">
    <location>
        <begin position="13"/>
        <end position="426"/>
    </location>
</feature>
<dbReference type="PANTHER" id="PTHR43272">
    <property type="entry name" value="LONG-CHAIN-FATTY-ACID--COA LIGASE"/>
    <property type="match status" value="1"/>
</dbReference>
<dbReference type="PRINTS" id="PR00154">
    <property type="entry name" value="AMPBINDING"/>
</dbReference>
<evidence type="ECO:0000256" key="2">
    <source>
        <dbReference type="ARBA" id="ARBA00022832"/>
    </source>
</evidence>
<keyword evidence="1" id="KW-0436">Ligase</keyword>
<reference evidence="6 7" key="1">
    <citation type="submission" date="2016-10" db="EMBL/GenBank/DDBJ databases">
        <authorList>
            <person name="de Groot N.N."/>
        </authorList>
    </citation>
    <scope>NUCLEOTIDE SEQUENCE [LARGE SCALE GENOMIC DNA]</scope>
    <source>
        <strain evidence="6 7">DSM 24956</strain>
    </source>
</reference>
<dbReference type="GO" id="GO:0016020">
    <property type="term" value="C:membrane"/>
    <property type="evidence" value="ECO:0007669"/>
    <property type="project" value="TreeGrafter"/>
</dbReference>
<dbReference type="CDD" id="cd05907">
    <property type="entry name" value="VL_LC_FACS_like"/>
    <property type="match status" value="1"/>
</dbReference>
<dbReference type="STRING" id="762486.SAMN05444411_101217"/>
<proteinExistence type="predicted"/>
<evidence type="ECO:0000259" key="5">
    <source>
        <dbReference type="Pfam" id="PF00501"/>
    </source>
</evidence>
<keyword evidence="4" id="KW-0175">Coiled coil</keyword>
<name>A0A1H2REK0_9FLAO</name>